<protein>
    <submittedName>
        <fullName evidence="2">Uncharacterized protein</fullName>
    </submittedName>
</protein>
<name>A0AAE1B738_9GAST</name>
<feature type="compositionally biased region" description="Basic residues" evidence="1">
    <location>
        <begin position="399"/>
        <end position="408"/>
    </location>
</feature>
<organism evidence="2 3">
    <name type="scientific">Elysia crispata</name>
    <name type="common">lettuce slug</name>
    <dbReference type="NCBI Taxonomy" id="231223"/>
    <lineage>
        <taxon>Eukaryota</taxon>
        <taxon>Metazoa</taxon>
        <taxon>Spiralia</taxon>
        <taxon>Lophotrochozoa</taxon>
        <taxon>Mollusca</taxon>
        <taxon>Gastropoda</taxon>
        <taxon>Heterobranchia</taxon>
        <taxon>Euthyneura</taxon>
        <taxon>Panpulmonata</taxon>
        <taxon>Sacoglossa</taxon>
        <taxon>Placobranchoidea</taxon>
        <taxon>Plakobranchidae</taxon>
        <taxon>Elysia</taxon>
    </lineage>
</organism>
<dbReference type="AlphaFoldDB" id="A0AAE1B738"/>
<evidence type="ECO:0000313" key="2">
    <source>
        <dbReference type="EMBL" id="KAK3801039.1"/>
    </source>
</evidence>
<evidence type="ECO:0000313" key="3">
    <source>
        <dbReference type="Proteomes" id="UP001283361"/>
    </source>
</evidence>
<feature type="compositionally biased region" description="Basic residues" evidence="1">
    <location>
        <begin position="179"/>
        <end position="188"/>
    </location>
</feature>
<dbReference type="EMBL" id="JAWDGP010000380">
    <property type="protein sequence ID" value="KAK3801039.1"/>
    <property type="molecule type" value="Genomic_DNA"/>
</dbReference>
<feature type="region of interest" description="Disordered" evidence="1">
    <location>
        <begin position="166"/>
        <end position="287"/>
    </location>
</feature>
<gene>
    <name evidence="2" type="ORF">RRG08_011207</name>
</gene>
<comment type="caution">
    <text evidence="2">The sequence shown here is derived from an EMBL/GenBank/DDBJ whole genome shotgun (WGS) entry which is preliminary data.</text>
</comment>
<reference evidence="2" key="1">
    <citation type="journal article" date="2023" name="G3 (Bethesda)">
        <title>A reference genome for the long-term kleptoplast-retaining sea slug Elysia crispata morphotype clarki.</title>
        <authorList>
            <person name="Eastman K.E."/>
            <person name="Pendleton A.L."/>
            <person name="Shaikh M.A."/>
            <person name="Suttiyut T."/>
            <person name="Ogas R."/>
            <person name="Tomko P."/>
            <person name="Gavelis G."/>
            <person name="Widhalm J.R."/>
            <person name="Wisecaver J.H."/>
        </authorList>
    </citation>
    <scope>NUCLEOTIDE SEQUENCE</scope>
    <source>
        <strain evidence="2">ECLA1</strain>
    </source>
</reference>
<feature type="compositionally biased region" description="Polar residues" evidence="1">
    <location>
        <begin position="214"/>
        <end position="225"/>
    </location>
</feature>
<feature type="compositionally biased region" description="Low complexity" evidence="1">
    <location>
        <begin position="167"/>
        <end position="178"/>
    </location>
</feature>
<feature type="compositionally biased region" description="Basic and acidic residues" evidence="1">
    <location>
        <begin position="230"/>
        <end position="253"/>
    </location>
</feature>
<feature type="compositionally biased region" description="Polar residues" evidence="1">
    <location>
        <begin position="376"/>
        <end position="393"/>
    </location>
</feature>
<dbReference type="Gene3D" id="6.20.250.70">
    <property type="match status" value="1"/>
</dbReference>
<proteinExistence type="predicted"/>
<dbReference type="Proteomes" id="UP001283361">
    <property type="component" value="Unassembled WGS sequence"/>
</dbReference>
<accession>A0AAE1B738</accession>
<feature type="compositionally biased region" description="Basic residues" evidence="1">
    <location>
        <begin position="260"/>
        <end position="274"/>
    </location>
</feature>
<evidence type="ECO:0000256" key="1">
    <source>
        <dbReference type="SAM" id="MobiDB-lite"/>
    </source>
</evidence>
<feature type="region of interest" description="Disordered" evidence="1">
    <location>
        <begin position="348"/>
        <end position="414"/>
    </location>
</feature>
<sequence>MFLKIRLSCFLQTQSQCMSKADSIHLDSQVTMSYKPPSDFQPSKGTHLEDDQQNLELFLIQVPKMFNIEKLNGKEYIPGQIVDVGTDETLPGQLSAVYQLAATAMQDLDLKPLVKHKKETVVGQPISGHLSVTKCYRVETKPSAYTLPNLERPGPSAVRMPEGLKQRFTPFGSSSPFSSRKHSKRHKHLTESTTLSDEMSPKKKKKKRDKNKSISESPVSTNECSPPSHLLEENDSQSRLRAPDETLPEKQEDQFSPSQGKHKKKKQKRHKVKKGKDGEADSVMENGTLDLSNSVAGEEIKGILSSSCKVKKQKKNVSFSMEDSFAMNSSGDAGKFNSWSGVKETLFDKEEHKHNVNGSSKKSETVETGKKRKHSSGYSSADMSSEFDSPSSDNTERPAKKKKKKHKVMHTDSH</sequence>
<keyword evidence="3" id="KW-1185">Reference proteome</keyword>